<dbReference type="AlphaFoldDB" id="A0A5D3AZ29"/>
<feature type="region of interest" description="Disordered" evidence="6">
    <location>
        <begin position="365"/>
        <end position="405"/>
    </location>
</feature>
<dbReference type="GO" id="GO:0000981">
    <property type="term" value="F:DNA-binding transcription factor activity, RNA polymerase II-specific"/>
    <property type="evidence" value="ECO:0007669"/>
    <property type="project" value="InterPro"/>
</dbReference>
<dbReference type="EMBL" id="NIDF01000030">
    <property type="protein sequence ID" value="TYJ56048.1"/>
    <property type="molecule type" value="Genomic_DNA"/>
</dbReference>
<feature type="region of interest" description="Disordered" evidence="6">
    <location>
        <begin position="1"/>
        <end position="24"/>
    </location>
</feature>
<dbReference type="GO" id="GO:0006351">
    <property type="term" value="P:DNA-templated transcription"/>
    <property type="evidence" value="ECO:0007669"/>
    <property type="project" value="InterPro"/>
</dbReference>
<feature type="region of interest" description="Disordered" evidence="6">
    <location>
        <begin position="277"/>
        <end position="322"/>
    </location>
</feature>
<feature type="region of interest" description="Disordered" evidence="6">
    <location>
        <begin position="435"/>
        <end position="487"/>
    </location>
</feature>
<dbReference type="InterPro" id="IPR050815">
    <property type="entry name" value="TF_fung"/>
</dbReference>
<accession>A0A5D3AZ29</accession>
<evidence type="ECO:0000256" key="5">
    <source>
        <dbReference type="ARBA" id="ARBA00023242"/>
    </source>
</evidence>
<dbReference type="InterPro" id="IPR001138">
    <property type="entry name" value="Zn2Cys6_DnaBD"/>
</dbReference>
<proteinExistence type="predicted"/>
<feature type="region of interest" description="Disordered" evidence="6">
    <location>
        <begin position="144"/>
        <end position="164"/>
    </location>
</feature>
<keyword evidence="4" id="KW-0804">Transcription</keyword>
<dbReference type="GO" id="GO:0003677">
    <property type="term" value="F:DNA binding"/>
    <property type="evidence" value="ECO:0007669"/>
    <property type="project" value="InterPro"/>
</dbReference>
<evidence type="ECO:0000259" key="7">
    <source>
        <dbReference type="PROSITE" id="PS50048"/>
    </source>
</evidence>
<feature type="compositionally biased region" description="Polar residues" evidence="6">
    <location>
        <begin position="151"/>
        <end position="160"/>
    </location>
</feature>
<evidence type="ECO:0000256" key="3">
    <source>
        <dbReference type="ARBA" id="ARBA00023015"/>
    </source>
</evidence>
<protein>
    <recommendedName>
        <fullName evidence="7">Zn(2)-C6 fungal-type domain-containing protein</fullName>
    </recommendedName>
</protein>
<feature type="compositionally biased region" description="Polar residues" evidence="6">
    <location>
        <begin position="365"/>
        <end position="384"/>
    </location>
</feature>
<keyword evidence="9" id="KW-1185">Reference proteome</keyword>
<comment type="caution">
    <text evidence="8">The sequence shown here is derived from an EMBL/GenBank/DDBJ whole genome shotgun (WGS) entry which is preliminary data.</text>
</comment>
<dbReference type="PANTHER" id="PTHR47338">
    <property type="entry name" value="ZN(II)2CYS6 TRANSCRIPTION FACTOR (EUROFUNG)-RELATED"/>
    <property type="match status" value="1"/>
</dbReference>
<dbReference type="Pfam" id="PF04082">
    <property type="entry name" value="Fungal_trans"/>
    <property type="match status" value="1"/>
</dbReference>
<dbReference type="SMART" id="SM00066">
    <property type="entry name" value="GAL4"/>
    <property type="match status" value="1"/>
</dbReference>
<comment type="subcellular location">
    <subcellularLocation>
        <location evidence="1">Nucleus</location>
    </subcellularLocation>
</comment>
<dbReference type="SMART" id="SM00906">
    <property type="entry name" value="Fungal_trans"/>
    <property type="match status" value="1"/>
</dbReference>
<name>A0A5D3AZ29_9TREE</name>
<dbReference type="PANTHER" id="PTHR47338:SF29">
    <property type="entry name" value="ZN(2)-C6 FUNGAL-TYPE DOMAIN-CONTAINING PROTEIN"/>
    <property type="match status" value="1"/>
</dbReference>
<feature type="compositionally biased region" description="Polar residues" evidence="6">
    <location>
        <begin position="438"/>
        <end position="451"/>
    </location>
</feature>
<dbReference type="InterPro" id="IPR036864">
    <property type="entry name" value="Zn2-C6_fun-type_DNA-bd_sf"/>
</dbReference>
<dbReference type="Gene3D" id="4.10.240.10">
    <property type="entry name" value="Zn(2)-C6 fungal-type DNA-binding domain"/>
    <property type="match status" value="1"/>
</dbReference>
<dbReference type="InterPro" id="IPR007219">
    <property type="entry name" value="XnlR_reg_dom"/>
</dbReference>
<evidence type="ECO:0000256" key="4">
    <source>
        <dbReference type="ARBA" id="ARBA00023163"/>
    </source>
</evidence>
<keyword evidence="5" id="KW-0539">Nucleus</keyword>
<evidence type="ECO:0000256" key="1">
    <source>
        <dbReference type="ARBA" id="ARBA00004123"/>
    </source>
</evidence>
<dbReference type="Pfam" id="PF00172">
    <property type="entry name" value="Zn_clus"/>
    <property type="match status" value="1"/>
</dbReference>
<dbReference type="CDD" id="cd00067">
    <property type="entry name" value="GAL4"/>
    <property type="match status" value="1"/>
</dbReference>
<dbReference type="SUPFAM" id="SSF57701">
    <property type="entry name" value="Zn2/Cys6 DNA-binding domain"/>
    <property type="match status" value="1"/>
</dbReference>
<evidence type="ECO:0000313" key="9">
    <source>
        <dbReference type="Proteomes" id="UP000322245"/>
    </source>
</evidence>
<evidence type="ECO:0000313" key="8">
    <source>
        <dbReference type="EMBL" id="TYJ56048.1"/>
    </source>
</evidence>
<keyword evidence="2" id="KW-0479">Metal-binding</keyword>
<keyword evidence="3" id="KW-0805">Transcription regulation</keyword>
<dbReference type="CDD" id="cd12148">
    <property type="entry name" value="fungal_TF_MHR"/>
    <property type="match status" value="1"/>
</dbReference>
<feature type="region of interest" description="Disordered" evidence="6">
    <location>
        <begin position="72"/>
        <end position="103"/>
    </location>
</feature>
<reference evidence="8 9" key="1">
    <citation type="submission" date="2017-05" db="EMBL/GenBank/DDBJ databases">
        <title>The Genome Sequence of Tsuchiyaea wingfieldii DSM 27421.</title>
        <authorList>
            <person name="Cuomo C."/>
            <person name="Passer A."/>
            <person name="Billmyre B."/>
            <person name="Heitman J."/>
        </authorList>
    </citation>
    <scope>NUCLEOTIDE SEQUENCE [LARGE SCALE GENOMIC DNA]</scope>
    <source>
        <strain evidence="8 9">DSM 27421</strain>
    </source>
</reference>
<gene>
    <name evidence="8" type="ORF">B9479_003291</name>
</gene>
<dbReference type="Proteomes" id="UP000322245">
    <property type="component" value="Unassembled WGS sequence"/>
</dbReference>
<dbReference type="GO" id="GO:0005634">
    <property type="term" value="C:nucleus"/>
    <property type="evidence" value="ECO:0007669"/>
    <property type="project" value="UniProtKB-SubCell"/>
</dbReference>
<dbReference type="GO" id="GO:0008270">
    <property type="term" value="F:zinc ion binding"/>
    <property type="evidence" value="ECO:0007669"/>
    <property type="project" value="InterPro"/>
</dbReference>
<feature type="domain" description="Zn(2)-C6 fungal-type" evidence="7">
    <location>
        <begin position="110"/>
        <end position="140"/>
    </location>
</feature>
<evidence type="ECO:0000256" key="6">
    <source>
        <dbReference type="SAM" id="MobiDB-lite"/>
    </source>
</evidence>
<sequence>MAQIPARNPSEGGTKRKDVMGSSDLEIAATGAGAVGASSSTIPHQQGIAYISQDVLNEADVEGYYFEDAADSYSENRGHPGTEGASSSDLYTGHLPKAQPTEPSLRRGMACKFCRRRKLRCSGERPICSSCVKYKQVCEYQTPPKIPRSQPAESSTSTGLSDFVHQPAIPGFQSAFSSQPLANTQNVPSAIPFHQDLPGPSSYAPASNIYQPDYTVTHQPFDININMPPSTLPFSPPDHSSIGSTSVFGAPVDPTSDIHFQQFPQYAAEPSSYSATSLSSSSPSSFLPQGPQGHSINTVLSDDFPSPTAPRNSYSGARPSLPMSQPAIPSNYCAPAMSAPTPDFSFVADNAFTAMPLGATQPYRSNTGSSGFTHSSASPRVTNIPSSTPSSTTLNAAVPPVGDAPAEYPAGASMRFVSDESDPVDNITERLGEFLFSPNESPVTTGNNTAAGSPEDRDAQKRRRLSKAKSGQGWADSGPQKTSLLHNRVESDGLRDELRNMLLDCFLEHVRLFFEMSIPRFRYRMTFLDKRRPHLTLLNAMYLWASRLSQAPNPVALEQHFYTEALRHLDAAAASNDRLGWLVAGIAVRLVLSSGLHRIPSLSLQSSPKDTLFLRNRVFLLPPPEDAVELAERVHAFWCVYSIERCGALATGFPSSLNDGDIITPFGRPIDEIASQTVTSADDASIRNLYRGHIPAHPQGDSPYVRWIKAVTVLERTSKLAFLDPDDDSEYSRVWTEYANLLSSPNSAPSASLPPSWLNQPKYRNPKDYNECSFALEQLRRELGVDGIFPVERKNRADNEGIELVFGSKIVLLHHHFASIEMLLHDINSIDADNSVAVSAAQRSVALFRHLPEMSFFEVDAEIVLVWCMTAKLLIKELDRFARQGDAISCQSLGDDVDCIINELYRVGYVMHMSRTQGKAMEDLKKAALANLKQV</sequence>
<evidence type="ECO:0000256" key="2">
    <source>
        <dbReference type="ARBA" id="ARBA00022723"/>
    </source>
</evidence>
<organism evidence="8 9">
    <name type="scientific">Cryptococcus floricola</name>
    <dbReference type="NCBI Taxonomy" id="2591691"/>
    <lineage>
        <taxon>Eukaryota</taxon>
        <taxon>Fungi</taxon>
        <taxon>Dikarya</taxon>
        <taxon>Basidiomycota</taxon>
        <taxon>Agaricomycotina</taxon>
        <taxon>Tremellomycetes</taxon>
        <taxon>Tremellales</taxon>
        <taxon>Cryptococcaceae</taxon>
        <taxon>Cryptococcus</taxon>
    </lineage>
</organism>
<dbReference type="PROSITE" id="PS50048">
    <property type="entry name" value="ZN2_CY6_FUNGAL_2"/>
    <property type="match status" value="1"/>
</dbReference>
<dbReference type="PROSITE" id="PS00463">
    <property type="entry name" value="ZN2_CY6_FUNGAL_1"/>
    <property type="match status" value="1"/>
</dbReference>